<keyword evidence="8" id="KW-1133">Transmembrane helix</keyword>
<evidence type="ECO:0000256" key="7">
    <source>
        <dbReference type="ARBA" id="ARBA00023136"/>
    </source>
</evidence>
<keyword evidence="5" id="KW-0479">Metal-binding</keyword>
<dbReference type="GO" id="GO:0008270">
    <property type="term" value="F:zinc ion binding"/>
    <property type="evidence" value="ECO:0007669"/>
    <property type="project" value="TreeGrafter"/>
</dbReference>
<evidence type="ECO:0000256" key="5">
    <source>
        <dbReference type="ARBA" id="ARBA00022723"/>
    </source>
</evidence>
<dbReference type="InterPro" id="IPR037519">
    <property type="entry name" value="LITAF_fam"/>
</dbReference>
<comment type="subcellular location">
    <subcellularLocation>
        <location evidence="2">Endosome membrane</location>
        <topology evidence="2">Peripheral membrane protein</topology>
    </subcellularLocation>
    <subcellularLocation>
        <location evidence="1">Late endosome membrane</location>
    </subcellularLocation>
    <subcellularLocation>
        <location evidence="3">Lysosome membrane</location>
        <topology evidence="3">Peripheral membrane protein</topology>
        <orientation evidence="3">Cytoplasmic side</orientation>
    </subcellularLocation>
</comment>
<keyword evidence="8" id="KW-0812">Transmembrane</keyword>
<comment type="similarity">
    <text evidence="4">Belongs to the CDIP1/LITAF family.</text>
</comment>
<evidence type="ECO:0000256" key="8">
    <source>
        <dbReference type="SAM" id="Phobius"/>
    </source>
</evidence>
<dbReference type="InterPro" id="IPR006629">
    <property type="entry name" value="LITAF"/>
</dbReference>
<dbReference type="Proteomes" id="UP001152747">
    <property type="component" value="Unassembled WGS sequence"/>
</dbReference>
<keyword evidence="11" id="KW-1185">Reference proteome</keyword>
<protein>
    <recommendedName>
        <fullName evidence="9">LITAF domain-containing protein</fullName>
    </recommendedName>
</protein>
<dbReference type="PANTHER" id="PTHR23292:SF1">
    <property type="entry name" value="LITAF DOMAIN-CONTAINING PROTEIN"/>
    <property type="match status" value="1"/>
</dbReference>
<proteinExistence type="inferred from homology"/>
<evidence type="ECO:0000256" key="2">
    <source>
        <dbReference type="ARBA" id="ARBA00004481"/>
    </source>
</evidence>
<evidence type="ECO:0000256" key="4">
    <source>
        <dbReference type="ARBA" id="ARBA00005975"/>
    </source>
</evidence>
<evidence type="ECO:0000256" key="3">
    <source>
        <dbReference type="ARBA" id="ARBA00004630"/>
    </source>
</evidence>
<name>A0A9P1IJA9_9PELO</name>
<organism evidence="10 11">
    <name type="scientific">Caenorhabditis angaria</name>
    <dbReference type="NCBI Taxonomy" id="860376"/>
    <lineage>
        <taxon>Eukaryota</taxon>
        <taxon>Metazoa</taxon>
        <taxon>Ecdysozoa</taxon>
        <taxon>Nematoda</taxon>
        <taxon>Chromadorea</taxon>
        <taxon>Rhabditida</taxon>
        <taxon>Rhabditina</taxon>
        <taxon>Rhabditomorpha</taxon>
        <taxon>Rhabditoidea</taxon>
        <taxon>Rhabditidae</taxon>
        <taxon>Peloderinae</taxon>
        <taxon>Caenorhabditis</taxon>
    </lineage>
</organism>
<evidence type="ECO:0000256" key="1">
    <source>
        <dbReference type="ARBA" id="ARBA00004414"/>
    </source>
</evidence>
<dbReference type="Pfam" id="PF10601">
    <property type="entry name" value="zf-LITAF-like"/>
    <property type="match status" value="1"/>
</dbReference>
<dbReference type="SMART" id="SM00714">
    <property type="entry name" value="LITAF"/>
    <property type="match status" value="1"/>
</dbReference>
<evidence type="ECO:0000259" key="9">
    <source>
        <dbReference type="PROSITE" id="PS51837"/>
    </source>
</evidence>
<dbReference type="GO" id="GO:0005765">
    <property type="term" value="C:lysosomal membrane"/>
    <property type="evidence" value="ECO:0007669"/>
    <property type="project" value="UniProtKB-SubCell"/>
</dbReference>
<sequence>MSYPKNYPIQVITATPIKVVKHIPKETTVTTPYLEFCPRCQATIMTSCFHHTGTCWWIICFTGVFLFCWPILFFLCCDSSKDVDHNCPNCGLLLAESKKAGC</sequence>
<dbReference type="PROSITE" id="PS51837">
    <property type="entry name" value="LITAF"/>
    <property type="match status" value="1"/>
</dbReference>
<feature type="domain" description="LITAF" evidence="9">
    <location>
        <begin position="17"/>
        <end position="99"/>
    </location>
</feature>
<evidence type="ECO:0000313" key="10">
    <source>
        <dbReference type="EMBL" id="CAI5446131.1"/>
    </source>
</evidence>
<dbReference type="EMBL" id="CANHGI010000003">
    <property type="protein sequence ID" value="CAI5446131.1"/>
    <property type="molecule type" value="Genomic_DNA"/>
</dbReference>
<keyword evidence="7 8" id="KW-0472">Membrane</keyword>
<keyword evidence="6" id="KW-0862">Zinc</keyword>
<dbReference type="PANTHER" id="PTHR23292">
    <property type="entry name" value="LIPOPOLYSACCHARIDE-INDUCED TUMOR NECROSIS FACTOR-ALPHA FACTOR"/>
    <property type="match status" value="1"/>
</dbReference>
<dbReference type="GO" id="GO:0031902">
    <property type="term" value="C:late endosome membrane"/>
    <property type="evidence" value="ECO:0007669"/>
    <property type="project" value="UniProtKB-SubCell"/>
</dbReference>
<dbReference type="OrthoDB" id="4713066at2759"/>
<evidence type="ECO:0000256" key="6">
    <source>
        <dbReference type="ARBA" id="ARBA00022833"/>
    </source>
</evidence>
<accession>A0A9P1IJA9</accession>
<comment type="caution">
    <text evidence="10">The sequence shown here is derived from an EMBL/GenBank/DDBJ whole genome shotgun (WGS) entry which is preliminary data.</text>
</comment>
<feature type="transmembrane region" description="Helical" evidence="8">
    <location>
        <begin position="55"/>
        <end position="75"/>
    </location>
</feature>
<reference evidence="10" key="1">
    <citation type="submission" date="2022-11" db="EMBL/GenBank/DDBJ databases">
        <authorList>
            <person name="Kikuchi T."/>
        </authorList>
    </citation>
    <scope>NUCLEOTIDE SEQUENCE</scope>
    <source>
        <strain evidence="10">PS1010</strain>
    </source>
</reference>
<dbReference type="AlphaFoldDB" id="A0A9P1IJA9"/>
<evidence type="ECO:0000313" key="11">
    <source>
        <dbReference type="Proteomes" id="UP001152747"/>
    </source>
</evidence>
<gene>
    <name evidence="10" type="ORF">CAMP_LOCUS8768</name>
</gene>